<comment type="subcellular location">
    <subcellularLocation>
        <location evidence="10">Cell membrane</location>
        <topology evidence="10">Multi-pass membrane protein</topology>
    </subcellularLocation>
</comment>
<comment type="function">
    <text evidence="10">Catalyzes the transfer of an acyl group from acyl-phosphate (acyl-PO(4)) to glycerol-3-phosphate (G3P) to form lysophosphatidic acid (LPA). This enzyme utilizes acyl-phosphate as fatty acyl donor, but not acyl-CoA or acyl-ACP.</text>
</comment>
<evidence type="ECO:0000256" key="10">
    <source>
        <dbReference type="HAMAP-Rule" id="MF_01043"/>
    </source>
</evidence>
<comment type="catalytic activity">
    <reaction evidence="10">
        <text>an acyl phosphate + sn-glycerol 3-phosphate = a 1-acyl-sn-glycero-3-phosphate + phosphate</text>
        <dbReference type="Rhea" id="RHEA:34075"/>
        <dbReference type="ChEBI" id="CHEBI:43474"/>
        <dbReference type="ChEBI" id="CHEBI:57597"/>
        <dbReference type="ChEBI" id="CHEBI:57970"/>
        <dbReference type="ChEBI" id="CHEBI:59918"/>
        <dbReference type="EC" id="2.3.1.275"/>
    </reaction>
</comment>
<keyword evidence="1 10" id="KW-1003">Cell membrane</keyword>
<feature type="transmembrane region" description="Helical" evidence="10">
    <location>
        <begin position="81"/>
        <end position="99"/>
    </location>
</feature>
<evidence type="ECO:0000313" key="12">
    <source>
        <dbReference type="Proteomes" id="UP000027284"/>
    </source>
</evidence>
<keyword evidence="3 10" id="KW-0808">Transferase</keyword>
<name>A0A062XPC5_9BACT</name>
<keyword evidence="9 10" id="KW-1208">Phospholipid metabolism</keyword>
<comment type="similarity">
    <text evidence="10">Belongs to the PlsY family.</text>
</comment>
<sequence length="196" mass="20611">MRGLVLLAAYLLGSIPFAYLVVRLRAGMDIRTQGSGTVGATNASRVLGLGWGLAVMLLDVGKGLLAVWLATRITGNPAWHAAALCSAAVGHCFPLWLSFHGGKGLATTGGGLLLLSPLSLALSFGVWLLGLLAFRVVAVASSLTVALLPVVFWYVKKPSLLAELPVVVLSVVLLFKHAPNLRRWVRGEEPKVGGKP</sequence>
<keyword evidence="7 10" id="KW-0472">Membrane</keyword>
<evidence type="ECO:0000256" key="4">
    <source>
        <dbReference type="ARBA" id="ARBA00022692"/>
    </source>
</evidence>
<feature type="transmembrane region" description="Helical" evidence="10">
    <location>
        <begin position="136"/>
        <end position="154"/>
    </location>
</feature>
<dbReference type="GO" id="GO:0043772">
    <property type="term" value="F:acyl-phosphate glycerol-3-phosphate acyltransferase activity"/>
    <property type="evidence" value="ECO:0007669"/>
    <property type="project" value="UniProtKB-UniRule"/>
</dbReference>
<feature type="transmembrane region" description="Helical" evidence="10">
    <location>
        <begin position="111"/>
        <end position="129"/>
    </location>
</feature>
<evidence type="ECO:0000256" key="3">
    <source>
        <dbReference type="ARBA" id="ARBA00022679"/>
    </source>
</evidence>
<dbReference type="InterPro" id="IPR003811">
    <property type="entry name" value="G3P_acylTferase_PlsY"/>
</dbReference>
<keyword evidence="4 10" id="KW-0812">Transmembrane</keyword>
<proteinExistence type="inferred from homology"/>
<evidence type="ECO:0000256" key="2">
    <source>
        <dbReference type="ARBA" id="ARBA00022516"/>
    </source>
</evidence>
<comment type="caution">
    <text evidence="11">The sequence shown here is derived from an EMBL/GenBank/DDBJ whole genome shotgun (WGS) entry which is preliminary data.</text>
</comment>
<keyword evidence="2 10" id="KW-0444">Lipid biosynthesis</keyword>
<evidence type="ECO:0000313" key="11">
    <source>
        <dbReference type="EMBL" id="KDA54422.1"/>
    </source>
</evidence>
<keyword evidence="5 10" id="KW-1133">Transmembrane helix</keyword>
<evidence type="ECO:0000256" key="7">
    <source>
        <dbReference type="ARBA" id="ARBA00023136"/>
    </source>
</evidence>
<dbReference type="PANTHER" id="PTHR30309">
    <property type="entry name" value="INNER MEMBRANE PROTEIN YGIH"/>
    <property type="match status" value="1"/>
</dbReference>
<evidence type="ECO:0000256" key="1">
    <source>
        <dbReference type="ARBA" id="ARBA00022475"/>
    </source>
</evidence>
<feature type="transmembrane region" description="Helical" evidence="10">
    <location>
        <begin position="47"/>
        <end position="69"/>
    </location>
</feature>
<organism evidence="11 12">
    <name type="scientific">Thermoanaerobaculum aquaticum</name>
    <dbReference type="NCBI Taxonomy" id="1312852"/>
    <lineage>
        <taxon>Bacteria</taxon>
        <taxon>Pseudomonadati</taxon>
        <taxon>Acidobacteriota</taxon>
        <taxon>Thermoanaerobaculia</taxon>
        <taxon>Thermoanaerobaculales</taxon>
        <taxon>Thermoanaerobaculaceae</taxon>
        <taxon>Thermoanaerobaculum</taxon>
    </lineage>
</organism>
<dbReference type="Pfam" id="PF02660">
    <property type="entry name" value="G3P_acyltransf"/>
    <property type="match status" value="1"/>
</dbReference>
<comment type="subunit">
    <text evidence="10">Probably interacts with PlsX.</text>
</comment>
<dbReference type="GO" id="GO:0008654">
    <property type="term" value="P:phospholipid biosynthetic process"/>
    <property type="evidence" value="ECO:0007669"/>
    <property type="project" value="UniProtKB-UniRule"/>
</dbReference>
<dbReference type="OrthoDB" id="9777124at2"/>
<gene>
    <name evidence="10" type="primary">plsY</name>
    <name evidence="11" type="ORF">EG19_11955</name>
</gene>
<dbReference type="AlphaFoldDB" id="A0A062XPC5"/>
<protein>
    <recommendedName>
        <fullName evidence="10">Glycerol-3-phosphate acyltransferase</fullName>
    </recommendedName>
    <alternativeName>
        <fullName evidence="10">Acyl-PO4 G3P acyltransferase</fullName>
    </alternativeName>
    <alternativeName>
        <fullName evidence="10">Acyl-phosphate--glycerol-3-phosphate acyltransferase</fullName>
    </alternativeName>
    <alternativeName>
        <fullName evidence="10">G3P acyltransferase</fullName>
        <shortName evidence="10">GPAT</shortName>
        <ecNumber evidence="10">2.3.1.275</ecNumber>
    </alternativeName>
    <alternativeName>
        <fullName evidence="10">Lysophosphatidic acid synthase</fullName>
        <shortName evidence="10">LPA synthase</shortName>
    </alternativeName>
</protein>
<evidence type="ECO:0000256" key="9">
    <source>
        <dbReference type="ARBA" id="ARBA00023264"/>
    </source>
</evidence>
<dbReference type="NCBIfam" id="TIGR00023">
    <property type="entry name" value="glycerol-3-phosphate 1-O-acyltransferase PlsY"/>
    <property type="match status" value="1"/>
</dbReference>
<reference evidence="11 12" key="1">
    <citation type="submission" date="2014-04" db="EMBL/GenBank/DDBJ databases">
        <title>The Genome Sequence of Thermoanaerobaculum aquaticum MP-01, The First Cultivated Group 23 Acidobacterium.</title>
        <authorList>
            <person name="Stamps B.W."/>
            <person name="Losey N.A."/>
            <person name="Lawson P.A."/>
            <person name="Stevenson B.S."/>
        </authorList>
    </citation>
    <scope>NUCLEOTIDE SEQUENCE [LARGE SCALE GENOMIC DNA]</scope>
    <source>
        <strain evidence="11 12">MP-01</strain>
    </source>
</reference>
<dbReference type="GO" id="GO:0005886">
    <property type="term" value="C:plasma membrane"/>
    <property type="evidence" value="ECO:0007669"/>
    <property type="project" value="UniProtKB-SubCell"/>
</dbReference>
<evidence type="ECO:0000256" key="8">
    <source>
        <dbReference type="ARBA" id="ARBA00023209"/>
    </source>
</evidence>
<dbReference type="STRING" id="1312852.EG19_11955"/>
<dbReference type="UniPathway" id="UPA00085"/>
<dbReference type="HAMAP" id="MF_01043">
    <property type="entry name" value="PlsY"/>
    <property type="match status" value="1"/>
</dbReference>
<evidence type="ECO:0000256" key="5">
    <source>
        <dbReference type="ARBA" id="ARBA00022989"/>
    </source>
</evidence>
<dbReference type="EMBL" id="JMFG01000008">
    <property type="protein sequence ID" value="KDA54422.1"/>
    <property type="molecule type" value="Genomic_DNA"/>
</dbReference>
<dbReference type="EC" id="2.3.1.275" evidence="10"/>
<keyword evidence="12" id="KW-1185">Reference proteome</keyword>
<dbReference type="PANTHER" id="PTHR30309:SF0">
    <property type="entry name" value="GLYCEROL-3-PHOSPHATE ACYLTRANSFERASE-RELATED"/>
    <property type="match status" value="1"/>
</dbReference>
<dbReference type="SMART" id="SM01207">
    <property type="entry name" value="G3P_acyltransf"/>
    <property type="match status" value="1"/>
</dbReference>
<evidence type="ECO:0000256" key="6">
    <source>
        <dbReference type="ARBA" id="ARBA00023098"/>
    </source>
</evidence>
<keyword evidence="6 10" id="KW-0443">Lipid metabolism</keyword>
<accession>A0A062XPC5</accession>
<dbReference type="Proteomes" id="UP000027284">
    <property type="component" value="Unassembled WGS sequence"/>
</dbReference>
<keyword evidence="8 10" id="KW-0594">Phospholipid biosynthesis</keyword>
<dbReference type="RefSeq" id="WP_038047699.1">
    <property type="nucleotide sequence ID" value="NZ_JMFG01000008.1"/>
</dbReference>
<comment type="pathway">
    <text evidence="10">Lipid metabolism; phospholipid metabolism.</text>
</comment>